<proteinExistence type="predicted"/>
<dbReference type="InterPro" id="IPR037066">
    <property type="entry name" value="Plug_dom_sf"/>
</dbReference>
<reference evidence="3" key="1">
    <citation type="submission" date="2019-08" db="EMBL/GenBank/DDBJ databases">
        <authorList>
            <person name="Kucharzyk K."/>
            <person name="Murdoch R.W."/>
            <person name="Higgins S."/>
            <person name="Loffler F."/>
        </authorList>
    </citation>
    <scope>NUCLEOTIDE SEQUENCE</scope>
</reference>
<name>A0A645I6I2_9ZZZZ</name>
<accession>A0A645I6I2</accession>
<dbReference type="Gene3D" id="2.170.130.10">
    <property type="entry name" value="TonB-dependent receptor, plug domain"/>
    <property type="match status" value="1"/>
</dbReference>
<protein>
    <submittedName>
        <fullName evidence="3">Vitamin B12 transporter BtuB</fullName>
    </submittedName>
</protein>
<evidence type="ECO:0000259" key="2">
    <source>
        <dbReference type="Pfam" id="PF07715"/>
    </source>
</evidence>
<dbReference type="AlphaFoldDB" id="A0A645I6I2"/>
<dbReference type="PANTHER" id="PTHR30069:SF29">
    <property type="entry name" value="HEMOGLOBIN AND HEMOGLOBIN-HAPTOGLOBIN-BINDING PROTEIN 1-RELATED"/>
    <property type="match status" value="1"/>
</dbReference>
<evidence type="ECO:0000256" key="1">
    <source>
        <dbReference type="ARBA" id="ARBA00022729"/>
    </source>
</evidence>
<dbReference type="PANTHER" id="PTHR30069">
    <property type="entry name" value="TONB-DEPENDENT OUTER MEMBRANE RECEPTOR"/>
    <property type="match status" value="1"/>
</dbReference>
<dbReference type="GO" id="GO:0015344">
    <property type="term" value="F:siderophore uptake transmembrane transporter activity"/>
    <property type="evidence" value="ECO:0007669"/>
    <property type="project" value="TreeGrafter"/>
</dbReference>
<dbReference type="GO" id="GO:0044718">
    <property type="term" value="P:siderophore transmembrane transport"/>
    <property type="evidence" value="ECO:0007669"/>
    <property type="project" value="TreeGrafter"/>
</dbReference>
<keyword evidence="1" id="KW-0732">Signal</keyword>
<dbReference type="EMBL" id="VSSQ01107052">
    <property type="protein sequence ID" value="MPN46412.1"/>
    <property type="molecule type" value="Genomic_DNA"/>
</dbReference>
<comment type="caution">
    <text evidence="3">The sequence shown here is derived from an EMBL/GenBank/DDBJ whole genome shotgun (WGS) entry which is preliminary data.</text>
</comment>
<organism evidence="3">
    <name type="scientific">bioreactor metagenome</name>
    <dbReference type="NCBI Taxonomy" id="1076179"/>
    <lineage>
        <taxon>unclassified sequences</taxon>
        <taxon>metagenomes</taxon>
        <taxon>ecological metagenomes</taxon>
    </lineage>
</organism>
<feature type="domain" description="TonB-dependent receptor plug" evidence="2">
    <location>
        <begin position="34"/>
        <end position="144"/>
    </location>
</feature>
<gene>
    <name evidence="3" type="primary">btuB_85</name>
    <name evidence="3" type="ORF">SDC9_193998</name>
</gene>
<dbReference type="InterPro" id="IPR012910">
    <property type="entry name" value="Plug_dom"/>
</dbReference>
<dbReference type="Pfam" id="PF07715">
    <property type="entry name" value="Plug"/>
    <property type="match status" value="1"/>
</dbReference>
<dbReference type="SUPFAM" id="SSF56935">
    <property type="entry name" value="Porins"/>
    <property type="match status" value="1"/>
</dbReference>
<evidence type="ECO:0000313" key="3">
    <source>
        <dbReference type="EMBL" id="MPN46412.1"/>
    </source>
</evidence>
<sequence>MVMLLVSFATAAGAEQVYTVPEETVTGSRLATSLEEVPAPTYVITQEQIERSGSRDLATILEQNVPGMYVKQKSGFSNSSQVTIRGYVTEILVLVDGVPYYRSSHAAGAASVDFRNFPITNIERIEVVKGAGSAIYGSMAAGGVINIITKKATQGGTIEG</sequence>
<dbReference type="InterPro" id="IPR039426">
    <property type="entry name" value="TonB-dep_rcpt-like"/>
</dbReference>
<dbReference type="PROSITE" id="PS52016">
    <property type="entry name" value="TONB_DEPENDENT_REC_3"/>
    <property type="match status" value="1"/>
</dbReference>